<organism evidence="4 5">
    <name type="scientific">Parabacteroides acidifaciens</name>
    <dbReference type="NCBI Taxonomy" id="2290935"/>
    <lineage>
        <taxon>Bacteria</taxon>
        <taxon>Pseudomonadati</taxon>
        <taxon>Bacteroidota</taxon>
        <taxon>Bacteroidia</taxon>
        <taxon>Bacteroidales</taxon>
        <taxon>Tannerellaceae</taxon>
        <taxon>Parabacteroides</taxon>
    </lineage>
</organism>
<evidence type="ECO:0000313" key="5">
    <source>
        <dbReference type="Proteomes" id="UP000256321"/>
    </source>
</evidence>
<name>A0A3D8H941_9BACT</name>
<sequence>MKKVIGLCLVLLISSVSVFAQGGKRGAKKGGDPAQRCEKMIADLKLDEKQAADFRKVEAEFRDKMKAERKQADSDRQKMREKMITMRNDRDAEMKKILTEDQYKQYLEKQRSQSPRKGHGRRG</sequence>
<reference evidence="3 6" key="2">
    <citation type="submission" date="2020-08" db="EMBL/GenBank/DDBJ databases">
        <title>Genome public.</title>
        <authorList>
            <person name="Liu C."/>
            <person name="Sun Q."/>
        </authorList>
    </citation>
    <scope>NUCLEOTIDE SEQUENCE [LARGE SCALE GENOMIC DNA]</scope>
    <source>
        <strain evidence="3 6">426_9</strain>
    </source>
</reference>
<evidence type="ECO:0000256" key="2">
    <source>
        <dbReference type="SAM" id="SignalP"/>
    </source>
</evidence>
<evidence type="ECO:0000313" key="6">
    <source>
        <dbReference type="Proteomes" id="UP000629596"/>
    </source>
</evidence>
<dbReference type="Pfam" id="PF13801">
    <property type="entry name" value="Metal_resist"/>
    <property type="match status" value="1"/>
</dbReference>
<evidence type="ECO:0000313" key="3">
    <source>
        <dbReference type="EMBL" id="MBC8603756.1"/>
    </source>
</evidence>
<evidence type="ECO:0000313" key="4">
    <source>
        <dbReference type="EMBL" id="RDU47496.1"/>
    </source>
</evidence>
<feature type="signal peptide" evidence="2">
    <location>
        <begin position="1"/>
        <end position="20"/>
    </location>
</feature>
<dbReference type="EMBL" id="JACRTI010000079">
    <property type="protein sequence ID" value="MBC8603756.1"/>
    <property type="molecule type" value="Genomic_DNA"/>
</dbReference>
<reference evidence="4 5" key="1">
    <citation type="submission" date="2018-07" db="EMBL/GenBank/DDBJ databases">
        <title>Parabacteroides acidifaciens nov. sp., isolated from human feces.</title>
        <authorList>
            <person name="Wang Y.J."/>
        </authorList>
    </citation>
    <scope>NUCLEOTIDE SEQUENCE [LARGE SCALE GENOMIC DNA]</scope>
    <source>
        <strain evidence="4 5">426-9</strain>
    </source>
</reference>
<dbReference type="Proteomes" id="UP000256321">
    <property type="component" value="Unassembled WGS sequence"/>
</dbReference>
<feature type="region of interest" description="Disordered" evidence="1">
    <location>
        <begin position="63"/>
        <end position="123"/>
    </location>
</feature>
<dbReference type="AlphaFoldDB" id="A0A3D8H941"/>
<proteinExistence type="predicted"/>
<keyword evidence="2" id="KW-0732">Signal</keyword>
<accession>A0A3D8H941</accession>
<gene>
    <name evidence="4" type="ORF">DWU89_19260</name>
    <name evidence="3" type="ORF">H8784_18775</name>
</gene>
<dbReference type="EMBL" id="QREV01000079">
    <property type="protein sequence ID" value="RDU47496.1"/>
    <property type="molecule type" value="Genomic_DNA"/>
</dbReference>
<evidence type="ECO:0000256" key="1">
    <source>
        <dbReference type="SAM" id="MobiDB-lite"/>
    </source>
</evidence>
<protein>
    <submittedName>
        <fullName evidence="3">Periplasmic heavy metal sensor</fullName>
    </submittedName>
</protein>
<dbReference type="RefSeq" id="WP_115501256.1">
    <property type="nucleotide sequence ID" value="NZ_JACRTI010000079.1"/>
</dbReference>
<keyword evidence="6" id="KW-1185">Reference proteome</keyword>
<comment type="caution">
    <text evidence="4">The sequence shown here is derived from an EMBL/GenBank/DDBJ whole genome shotgun (WGS) entry which is preliminary data.</text>
</comment>
<feature type="chain" id="PRO_5017625242" evidence="2">
    <location>
        <begin position="21"/>
        <end position="123"/>
    </location>
</feature>
<feature type="compositionally biased region" description="Basic and acidic residues" evidence="1">
    <location>
        <begin position="63"/>
        <end position="111"/>
    </location>
</feature>
<feature type="compositionally biased region" description="Basic residues" evidence="1">
    <location>
        <begin position="114"/>
        <end position="123"/>
    </location>
</feature>
<dbReference type="Proteomes" id="UP000629596">
    <property type="component" value="Unassembled WGS sequence"/>
</dbReference>
<dbReference type="InterPro" id="IPR025961">
    <property type="entry name" value="Metal_resist"/>
</dbReference>